<comment type="caution">
    <text evidence="3">The sequence shown here is derived from an EMBL/GenBank/DDBJ whole genome shotgun (WGS) entry which is preliminary data.</text>
</comment>
<dbReference type="EMBL" id="QUTA01005296">
    <property type="protein sequence ID" value="RHY16374.1"/>
    <property type="molecule type" value="Genomic_DNA"/>
</dbReference>
<dbReference type="Proteomes" id="UP000266239">
    <property type="component" value="Unassembled WGS sequence"/>
</dbReference>
<dbReference type="VEuPathDB" id="FungiDB:H257_05777"/>
<evidence type="ECO:0000313" key="7">
    <source>
        <dbReference type="Proteomes" id="UP000266643"/>
    </source>
</evidence>
<dbReference type="Proteomes" id="UP000286510">
    <property type="component" value="Unassembled WGS sequence"/>
</dbReference>
<evidence type="ECO:0000313" key="8">
    <source>
        <dbReference type="Proteomes" id="UP000286510"/>
    </source>
</evidence>
<feature type="domain" description="DUF1279" evidence="2">
    <location>
        <begin position="58"/>
        <end position="122"/>
    </location>
</feature>
<organism evidence="3 6">
    <name type="scientific">Aphanomyces astaci</name>
    <name type="common">Crayfish plague agent</name>
    <dbReference type="NCBI Taxonomy" id="112090"/>
    <lineage>
        <taxon>Eukaryota</taxon>
        <taxon>Sar</taxon>
        <taxon>Stramenopiles</taxon>
        <taxon>Oomycota</taxon>
        <taxon>Saprolegniomycetes</taxon>
        <taxon>Saprolegniales</taxon>
        <taxon>Verrucalvaceae</taxon>
        <taxon>Aphanomyces</taxon>
    </lineage>
</organism>
<evidence type="ECO:0008006" key="9">
    <source>
        <dbReference type="Google" id="ProtNLM"/>
    </source>
</evidence>
<dbReference type="Pfam" id="PF04727">
    <property type="entry name" value="ELMO_CED12"/>
    <property type="match status" value="1"/>
</dbReference>
<evidence type="ECO:0000313" key="6">
    <source>
        <dbReference type="Proteomes" id="UP000266239"/>
    </source>
</evidence>
<protein>
    <recommendedName>
        <fullName evidence="9">ELMO domain-containing protein</fullName>
    </recommendedName>
</protein>
<dbReference type="Proteomes" id="UP000266643">
    <property type="component" value="Unassembled WGS sequence"/>
</dbReference>
<gene>
    <name evidence="3" type="ORF">DYB25_000016</name>
    <name evidence="5" type="ORF">DYB26_000354</name>
    <name evidence="4" type="ORF">DYB30_000563</name>
</gene>
<sequence>MSFVPYITCYVQLLNLITRAGGGRGIWHATRAPLGKLNPDACRHISSGGKGWLAQHGEKLKQVTKEYGKVAVVFHSSVFIAALGAAYTSIRMGVDIRHVKVPFVNLEDVDPDAGSFFLAYLVTLATELLQELLGRWETLDTASVFAQDQLAALWRVSFPTAPVESPLTPHPRWLEIGFSSADPWLDIHTTMHLHCLLYVAEHQNKLYMRLLRRNVFPVVQTLLLLLDTLVAHVDGKGPCPCCSRPNQGDLFDGLEFLYEERRGSELELVFTRMVIEFDKSTSRLPSRFTETRQLIERLMRQRPTCQNILTLPVMPTWCDILLCRT</sequence>
<dbReference type="EMBL" id="QUTF01012358">
    <property type="protein sequence ID" value="RHZ24039.1"/>
    <property type="molecule type" value="Genomic_DNA"/>
</dbReference>
<dbReference type="InterPro" id="IPR006816">
    <property type="entry name" value="ELMO_dom"/>
</dbReference>
<proteinExistence type="predicted"/>
<reference evidence="6 7" key="1">
    <citation type="submission" date="2018-08" db="EMBL/GenBank/DDBJ databases">
        <title>Aphanomyces genome sequencing and annotation.</title>
        <authorList>
            <person name="Minardi D."/>
            <person name="Oidtmann B."/>
            <person name="Van Der Giezen M."/>
            <person name="Studholme D.J."/>
        </authorList>
    </citation>
    <scope>NUCLEOTIDE SEQUENCE [LARGE SCALE GENOMIC DNA]</scope>
    <source>
        <strain evidence="4 7">D2</strain>
        <strain evidence="5 8">FDL457</strain>
        <strain evidence="3 6">Yx</strain>
    </source>
</reference>
<evidence type="ECO:0000313" key="4">
    <source>
        <dbReference type="EMBL" id="RHY43903.1"/>
    </source>
</evidence>
<evidence type="ECO:0000259" key="1">
    <source>
        <dbReference type="Pfam" id="PF04727"/>
    </source>
</evidence>
<feature type="domain" description="ELMO" evidence="1">
    <location>
        <begin position="139"/>
        <end position="234"/>
    </location>
</feature>
<evidence type="ECO:0000313" key="5">
    <source>
        <dbReference type="EMBL" id="RHZ24039.1"/>
    </source>
</evidence>
<dbReference type="VEuPathDB" id="FungiDB:H257_05776"/>
<dbReference type="EMBL" id="QUTD01009062">
    <property type="protein sequence ID" value="RHY43903.1"/>
    <property type="molecule type" value="Genomic_DNA"/>
</dbReference>
<name>A0A397BAJ2_APHAT</name>
<dbReference type="AlphaFoldDB" id="A0A397BAJ2"/>
<accession>A0A397BAJ2</accession>
<evidence type="ECO:0000259" key="2">
    <source>
        <dbReference type="Pfam" id="PF06916"/>
    </source>
</evidence>
<dbReference type="Pfam" id="PF06916">
    <property type="entry name" value="FAM210A-B_dom"/>
    <property type="match status" value="1"/>
</dbReference>
<evidence type="ECO:0000313" key="3">
    <source>
        <dbReference type="EMBL" id="RHY16374.1"/>
    </source>
</evidence>
<dbReference type="InterPro" id="IPR009688">
    <property type="entry name" value="FAM210A/B-like_dom"/>
</dbReference>